<keyword evidence="5" id="KW-1185">Reference proteome</keyword>
<dbReference type="RefSeq" id="WP_021920333.1">
    <property type="nucleotide sequence ID" value="NZ_CAKXKJ010000007.1"/>
</dbReference>
<reference evidence="4 5" key="1">
    <citation type="submission" date="2018-07" db="EMBL/GenBank/DDBJ databases">
        <title>GABA Modulating Bacteria of the Human Gut Microbiota.</title>
        <authorList>
            <person name="Strandwitz P."/>
            <person name="Kim K.H."/>
            <person name="Terekhova D."/>
            <person name="Liu J.K."/>
            <person name="Sharma A."/>
            <person name="Levering J."/>
            <person name="Mcdonald D."/>
            <person name="Dietrich D."/>
            <person name="Ramadhar T.R."/>
            <person name="Lekbua A."/>
            <person name="Mroue N."/>
            <person name="Liston C."/>
            <person name="Stewart E.J."/>
            <person name="Dubin M.J."/>
            <person name="Zengler K."/>
            <person name="Knight R."/>
            <person name="Gilbert J.A."/>
            <person name="Clardy J."/>
            <person name="Lewis K."/>
        </authorList>
    </citation>
    <scope>NUCLEOTIDE SEQUENCE [LARGE SCALE GENOMIC DNA]</scope>
    <source>
        <strain evidence="4 5">KLE1738</strain>
    </source>
</reference>
<dbReference type="GeneID" id="97995751"/>
<evidence type="ECO:0000256" key="1">
    <source>
        <dbReference type="ARBA" id="ARBA00023125"/>
    </source>
</evidence>
<proteinExistence type="predicted"/>
<dbReference type="EMBL" id="QQRQ01000014">
    <property type="protein sequence ID" value="RFT06223.1"/>
    <property type="molecule type" value="Genomic_DNA"/>
</dbReference>
<dbReference type="Proteomes" id="UP000260649">
    <property type="component" value="Unassembled WGS sequence"/>
</dbReference>
<dbReference type="Pfam" id="PF00440">
    <property type="entry name" value="TetR_N"/>
    <property type="match status" value="1"/>
</dbReference>
<name>A0A3E2B2G0_9FIRM</name>
<comment type="caution">
    <text evidence="4">The sequence shown here is derived from an EMBL/GenBank/DDBJ whole genome shotgun (WGS) entry which is preliminary data.</text>
</comment>
<dbReference type="PANTHER" id="PTHR43479">
    <property type="entry name" value="ACREF/ENVCD OPERON REPRESSOR-RELATED"/>
    <property type="match status" value="1"/>
</dbReference>
<dbReference type="InterPro" id="IPR001647">
    <property type="entry name" value="HTH_TetR"/>
</dbReference>
<dbReference type="PROSITE" id="PS50977">
    <property type="entry name" value="HTH_TETR_2"/>
    <property type="match status" value="1"/>
</dbReference>
<dbReference type="SUPFAM" id="SSF46689">
    <property type="entry name" value="Homeodomain-like"/>
    <property type="match status" value="1"/>
</dbReference>
<dbReference type="PANTHER" id="PTHR43479:SF11">
    <property type="entry name" value="ACREF_ENVCD OPERON REPRESSOR-RELATED"/>
    <property type="match status" value="1"/>
</dbReference>
<dbReference type="AlphaFoldDB" id="A0A3E2B2G0"/>
<dbReference type="OrthoDB" id="9810250at2"/>
<sequence>MTIGTEELIVQAVERLLMQKKVKKLTVKDIVEECGITRQTFYYHFRDIPDLLKWVLERNTDQLLKETLAQGNAEKGLRCLFLLALNTRPYVEHGLRTNYRDEITRMVEEQLFTFFLQVAERHGLYAQCSHWELKLVMRYHSQAVLGILRSWSEADSDDLDHIVHVVHQLIVGEISPRQ</sequence>
<accession>A0A3E2B2G0</accession>
<dbReference type="InterPro" id="IPR009057">
    <property type="entry name" value="Homeodomain-like_sf"/>
</dbReference>
<protein>
    <submittedName>
        <fullName evidence="4">TetR family transcriptional regulator</fullName>
    </submittedName>
</protein>
<evidence type="ECO:0000313" key="5">
    <source>
        <dbReference type="Proteomes" id="UP000260649"/>
    </source>
</evidence>
<evidence type="ECO:0000259" key="3">
    <source>
        <dbReference type="PROSITE" id="PS50977"/>
    </source>
</evidence>
<feature type="DNA-binding region" description="H-T-H motif" evidence="2">
    <location>
        <begin position="26"/>
        <end position="45"/>
    </location>
</feature>
<dbReference type="InterPro" id="IPR050624">
    <property type="entry name" value="HTH-type_Tx_Regulator"/>
</dbReference>
<dbReference type="GO" id="GO:0003677">
    <property type="term" value="F:DNA binding"/>
    <property type="evidence" value="ECO:0007669"/>
    <property type="project" value="UniProtKB-UniRule"/>
</dbReference>
<feature type="domain" description="HTH tetR-type" evidence="3">
    <location>
        <begin position="3"/>
        <end position="63"/>
    </location>
</feature>
<evidence type="ECO:0000313" key="4">
    <source>
        <dbReference type="EMBL" id="RFT06223.1"/>
    </source>
</evidence>
<organism evidence="4 5">
    <name type="scientific">Evtepia gabavorous</name>
    <dbReference type="NCBI Taxonomy" id="2211183"/>
    <lineage>
        <taxon>Bacteria</taxon>
        <taxon>Bacillati</taxon>
        <taxon>Bacillota</taxon>
        <taxon>Clostridia</taxon>
        <taxon>Eubacteriales</taxon>
        <taxon>Evtepia</taxon>
    </lineage>
</organism>
<gene>
    <name evidence="4" type="ORF">DV520_08405</name>
</gene>
<evidence type="ECO:0000256" key="2">
    <source>
        <dbReference type="PROSITE-ProRule" id="PRU00335"/>
    </source>
</evidence>
<dbReference type="Gene3D" id="1.10.357.10">
    <property type="entry name" value="Tetracycline Repressor, domain 2"/>
    <property type="match status" value="1"/>
</dbReference>
<keyword evidence="1 2" id="KW-0238">DNA-binding</keyword>